<comment type="caution">
    <text evidence="2">The sequence shown here is derived from an EMBL/GenBank/DDBJ whole genome shotgun (WGS) entry which is preliminary data.</text>
</comment>
<evidence type="ECO:0000256" key="1">
    <source>
        <dbReference type="SAM" id="MobiDB-lite"/>
    </source>
</evidence>
<protein>
    <submittedName>
        <fullName evidence="2">Uncharacterized protein</fullName>
    </submittedName>
</protein>
<evidence type="ECO:0000313" key="2">
    <source>
        <dbReference type="EMBL" id="GLB87120.1"/>
    </source>
</evidence>
<proteinExistence type="predicted"/>
<accession>A0AA37PZB5</accession>
<name>A0AA37PZB5_9MYCO</name>
<dbReference type="Proteomes" id="UP001165663">
    <property type="component" value="Unassembled WGS sequence"/>
</dbReference>
<dbReference type="EMBL" id="BRXE01000337">
    <property type="protein sequence ID" value="GLB87120.1"/>
    <property type="molecule type" value="Genomic_DNA"/>
</dbReference>
<gene>
    <name evidence="2" type="ORF">SRL2020028_63760</name>
</gene>
<evidence type="ECO:0000313" key="3">
    <source>
        <dbReference type="Proteomes" id="UP001165663"/>
    </source>
</evidence>
<organism evidence="2 3">
    <name type="scientific">Mycobacterium kiyosense</name>
    <dbReference type="NCBI Taxonomy" id="2871094"/>
    <lineage>
        <taxon>Bacteria</taxon>
        <taxon>Bacillati</taxon>
        <taxon>Actinomycetota</taxon>
        <taxon>Actinomycetes</taxon>
        <taxon>Mycobacteriales</taxon>
        <taxon>Mycobacteriaceae</taxon>
        <taxon>Mycobacterium</taxon>
    </lineage>
</organism>
<feature type="region of interest" description="Disordered" evidence="1">
    <location>
        <begin position="1"/>
        <end position="29"/>
    </location>
</feature>
<sequence>MATPNYPASNQRKSTSSGPGPRLRARNSHPGHWYADLAKEGFAPNVGVPKVDTKYEICSNDECAILSVLNATIFSHLIRKTVDEIEEMVTFGLR</sequence>
<dbReference type="AlphaFoldDB" id="A0AA37PZB5"/>
<reference evidence="2" key="1">
    <citation type="submission" date="2022-07" db="EMBL/GenBank/DDBJ databases">
        <title>Mycobacterium kiyosense sp. nov., scotochromogenic slow-glowing species isolated from respiratory specimens.</title>
        <authorList>
            <person name="Fukano H."/>
            <person name="Kazumi Y."/>
            <person name="Sakagami N."/>
            <person name="Ato M."/>
            <person name="Mitarai S."/>
            <person name="Hoshino Y."/>
        </authorList>
    </citation>
    <scope>NUCLEOTIDE SEQUENCE</scope>
    <source>
        <strain evidence="2">SRL2020-028</strain>
    </source>
</reference>
<feature type="compositionally biased region" description="Polar residues" evidence="1">
    <location>
        <begin position="1"/>
        <end position="18"/>
    </location>
</feature>